<evidence type="ECO:0000256" key="1">
    <source>
        <dbReference type="SAM" id="MobiDB-lite"/>
    </source>
</evidence>
<gene>
    <name evidence="2" type="ORF">C7S16_5989</name>
</gene>
<reference evidence="2" key="1">
    <citation type="submission" date="2018-08" db="EMBL/GenBank/DDBJ databases">
        <title>Identification of Burkholderia cepacia strains that express a Burkholderia pseudomallei-like capsular polysaccharide.</title>
        <authorList>
            <person name="Burtnick M.N."/>
            <person name="Vongsouvath M."/>
            <person name="Newton P."/>
            <person name="Wuthiekanun V."/>
            <person name="Limmathurotsakul D."/>
            <person name="Brett P.J."/>
            <person name="Chantratita N."/>
            <person name="Dance D.A."/>
        </authorList>
    </citation>
    <scope>NUCLEOTIDE SEQUENCE</scope>
    <source>
        <strain evidence="2">SBXCC001</strain>
    </source>
</reference>
<protein>
    <submittedName>
        <fullName evidence="2">Uncharacterized protein</fullName>
    </submittedName>
</protein>
<sequence>MPRKPKSPPPALPAIPPELLEQSGLGQYRRGHQRRLGGVQESADRASFAR</sequence>
<name>A0AAW9CTD9_BURTH</name>
<dbReference type="EMBL" id="QXCT01000001">
    <property type="protein sequence ID" value="MDW9252092.1"/>
    <property type="molecule type" value="Genomic_DNA"/>
</dbReference>
<proteinExistence type="predicted"/>
<feature type="region of interest" description="Disordered" evidence="1">
    <location>
        <begin position="1"/>
        <end position="50"/>
    </location>
</feature>
<accession>A0AAW9CTD9</accession>
<evidence type="ECO:0000313" key="2">
    <source>
        <dbReference type="EMBL" id="MDW9252092.1"/>
    </source>
</evidence>
<evidence type="ECO:0000313" key="3">
    <source>
        <dbReference type="Proteomes" id="UP001272137"/>
    </source>
</evidence>
<organism evidence="2 3">
    <name type="scientific">Burkholderia thailandensis</name>
    <dbReference type="NCBI Taxonomy" id="57975"/>
    <lineage>
        <taxon>Bacteria</taxon>
        <taxon>Pseudomonadati</taxon>
        <taxon>Pseudomonadota</taxon>
        <taxon>Betaproteobacteria</taxon>
        <taxon>Burkholderiales</taxon>
        <taxon>Burkholderiaceae</taxon>
        <taxon>Burkholderia</taxon>
        <taxon>pseudomallei group</taxon>
    </lineage>
</organism>
<dbReference type="Proteomes" id="UP001272137">
    <property type="component" value="Unassembled WGS sequence"/>
</dbReference>
<comment type="caution">
    <text evidence="2">The sequence shown here is derived from an EMBL/GenBank/DDBJ whole genome shotgun (WGS) entry which is preliminary data.</text>
</comment>
<feature type="compositionally biased region" description="Pro residues" evidence="1">
    <location>
        <begin position="7"/>
        <end position="16"/>
    </location>
</feature>
<dbReference type="AlphaFoldDB" id="A0AAW9CTD9"/>